<evidence type="ECO:0000313" key="1">
    <source>
        <dbReference type="EMBL" id="GBM30995.1"/>
    </source>
</evidence>
<keyword evidence="2" id="KW-1185">Reference proteome</keyword>
<accession>A0A4Y2ESV3</accession>
<comment type="caution">
    <text evidence="1">The sequence shown here is derived from an EMBL/GenBank/DDBJ whole genome shotgun (WGS) entry which is preliminary data.</text>
</comment>
<dbReference type="EMBL" id="BGPR01000672">
    <property type="protein sequence ID" value="GBM30995.1"/>
    <property type="molecule type" value="Genomic_DNA"/>
</dbReference>
<protein>
    <submittedName>
        <fullName evidence="1">Uncharacterized protein</fullName>
    </submittedName>
</protein>
<gene>
    <name evidence="1" type="ORF">AVEN_69235_1</name>
</gene>
<dbReference type="Proteomes" id="UP000499080">
    <property type="component" value="Unassembled WGS sequence"/>
</dbReference>
<organism evidence="1 2">
    <name type="scientific">Araneus ventricosus</name>
    <name type="common">Orbweaver spider</name>
    <name type="synonym">Epeira ventricosa</name>
    <dbReference type="NCBI Taxonomy" id="182803"/>
    <lineage>
        <taxon>Eukaryota</taxon>
        <taxon>Metazoa</taxon>
        <taxon>Ecdysozoa</taxon>
        <taxon>Arthropoda</taxon>
        <taxon>Chelicerata</taxon>
        <taxon>Arachnida</taxon>
        <taxon>Araneae</taxon>
        <taxon>Araneomorphae</taxon>
        <taxon>Entelegynae</taxon>
        <taxon>Araneoidea</taxon>
        <taxon>Araneidae</taxon>
        <taxon>Araneus</taxon>
    </lineage>
</organism>
<sequence>MRQMISFFVLPFTFHPQVFVNLILKTWKEASTAPGVEQGSLQNRIYEKQNAEARSSWQVNFISTSPPRTLWGSFVVSKLTNFIPACNRDVPLPGVCLN</sequence>
<evidence type="ECO:0000313" key="2">
    <source>
        <dbReference type="Proteomes" id="UP000499080"/>
    </source>
</evidence>
<proteinExistence type="predicted"/>
<name>A0A4Y2ESV3_ARAVE</name>
<reference evidence="1 2" key="1">
    <citation type="journal article" date="2019" name="Sci. Rep.">
        <title>Orb-weaving spider Araneus ventricosus genome elucidates the spidroin gene catalogue.</title>
        <authorList>
            <person name="Kono N."/>
            <person name="Nakamura H."/>
            <person name="Ohtoshi R."/>
            <person name="Moran D.A.P."/>
            <person name="Shinohara A."/>
            <person name="Yoshida Y."/>
            <person name="Fujiwara M."/>
            <person name="Mori M."/>
            <person name="Tomita M."/>
            <person name="Arakawa K."/>
        </authorList>
    </citation>
    <scope>NUCLEOTIDE SEQUENCE [LARGE SCALE GENOMIC DNA]</scope>
</reference>
<dbReference type="AlphaFoldDB" id="A0A4Y2ESV3"/>